<dbReference type="PROSITE" id="PS51257">
    <property type="entry name" value="PROKAR_LIPOPROTEIN"/>
    <property type="match status" value="1"/>
</dbReference>
<dbReference type="SUPFAM" id="SSF50814">
    <property type="entry name" value="Lipocalins"/>
    <property type="match status" value="1"/>
</dbReference>
<evidence type="ECO:0000256" key="2">
    <source>
        <dbReference type="PIRNR" id="PIRNR036893"/>
    </source>
</evidence>
<dbReference type="Proteomes" id="UP000283734">
    <property type="component" value="Unassembled WGS sequence"/>
</dbReference>
<dbReference type="EMBL" id="QYYA01000003">
    <property type="protein sequence ID" value="RJG17405.1"/>
    <property type="molecule type" value="Genomic_DNA"/>
</dbReference>
<dbReference type="AlphaFoldDB" id="A0A418XX48"/>
<evidence type="ECO:0000259" key="4">
    <source>
        <dbReference type="Pfam" id="PF08212"/>
    </source>
</evidence>
<dbReference type="InterPro" id="IPR012674">
    <property type="entry name" value="Calycin"/>
</dbReference>
<dbReference type="PROSITE" id="PS00213">
    <property type="entry name" value="LIPOCALIN"/>
    <property type="match status" value="1"/>
</dbReference>
<feature type="lipid moiety-binding region" description="N-palmitoyl cysteine" evidence="3">
    <location>
        <position position="16"/>
    </location>
</feature>
<dbReference type="OrthoDB" id="9793905at2"/>
<organism evidence="5 6">
    <name type="scientific">Alcanivorax profundi</name>
    <dbReference type="NCBI Taxonomy" id="2338368"/>
    <lineage>
        <taxon>Bacteria</taxon>
        <taxon>Pseudomonadati</taxon>
        <taxon>Pseudomonadota</taxon>
        <taxon>Gammaproteobacteria</taxon>
        <taxon>Oceanospirillales</taxon>
        <taxon>Alcanivoracaceae</taxon>
        <taxon>Alcanivorax</taxon>
    </lineage>
</organism>
<dbReference type="RefSeq" id="WP_119918167.1">
    <property type="nucleotide sequence ID" value="NZ_QYYA01000003.1"/>
</dbReference>
<comment type="function">
    <text evidence="2">Involved in the storage or transport of lipids necessary for membrane maintenance under stressful conditions. Displays a binding preference for lysophospholipids.</text>
</comment>
<dbReference type="Pfam" id="PF08212">
    <property type="entry name" value="Lipocalin_2"/>
    <property type="match status" value="1"/>
</dbReference>
<accession>A0A418XX48</accession>
<evidence type="ECO:0000256" key="1">
    <source>
        <dbReference type="ARBA" id="ARBA00006889"/>
    </source>
</evidence>
<comment type="caution">
    <text evidence="5">The sequence shown here is derived from an EMBL/GenBank/DDBJ whole genome shotgun (WGS) entry which is preliminary data.</text>
</comment>
<dbReference type="InterPro" id="IPR002446">
    <property type="entry name" value="Lipocalin_bac"/>
</dbReference>
<comment type="similarity">
    <text evidence="1 2">Belongs to the calycin superfamily. Lipocalin family.</text>
</comment>
<dbReference type="PANTHER" id="PTHR10612">
    <property type="entry name" value="APOLIPOPROTEIN D"/>
    <property type="match status" value="1"/>
</dbReference>
<dbReference type="GO" id="GO:0008289">
    <property type="term" value="F:lipid binding"/>
    <property type="evidence" value="ECO:0007669"/>
    <property type="project" value="UniProtKB-UniRule"/>
</dbReference>
<comment type="subunit">
    <text evidence="2">Homodimer.</text>
</comment>
<comment type="subcellular location">
    <subcellularLocation>
        <location evidence="2">Cell outer membrane</location>
    </subcellularLocation>
</comment>
<gene>
    <name evidence="5" type="ORF">D4A39_11850</name>
</gene>
<evidence type="ECO:0000313" key="6">
    <source>
        <dbReference type="Proteomes" id="UP000283734"/>
    </source>
</evidence>
<feature type="domain" description="Lipocalin/cytosolic fatty-acid binding" evidence="4">
    <location>
        <begin position="30"/>
        <end position="170"/>
    </location>
</feature>
<keyword evidence="2" id="KW-0732">Signal</keyword>
<reference evidence="5 6" key="1">
    <citation type="submission" date="2018-09" db="EMBL/GenBank/DDBJ databases">
        <title>Alcanivorax profundi sp. nov., isolated from 1000 m-depth seawater of the Mariana Trench.</title>
        <authorList>
            <person name="Liu J."/>
        </authorList>
    </citation>
    <scope>NUCLEOTIDE SEQUENCE [LARGE SCALE GENOMIC DNA]</scope>
    <source>
        <strain evidence="5 6">MTEO17</strain>
    </source>
</reference>
<dbReference type="Gene3D" id="2.40.128.20">
    <property type="match status" value="1"/>
</dbReference>
<dbReference type="InterPro" id="IPR022271">
    <property type="entry name" value="Lipocalin_ApoD"/>
</dbReference>
<feature type="lipid moiety-binding region" description="S-diacylglycerol cysteine" evidence="3">
    <location>
        <position position="16"/>
    </location>
</feature>
<protein>
    <recommendedName>
        <fullName evidence="2">Outer membrane lipoprotein Blc</fullName>
    </recommendedName>
</protein>
<dbReference type="PANTHER" id="PTHR10612:SF34">
    <property type="entry name" value="APOLIPOPROTEIN D"/>
    <property type="match status" value="1"/>
</dbReference>
<keyword evidence="2" id="KW-0472">Membrane</keyword>
<feature type="signal peptide" evidence="2">
    <location>
        <begin position="1"/>
        <end position="20"/>
    </location>
</feature>
<proteinExistence type="inferred from homology"/>
<dbReference type="GO" id="GO:0009279">
    <property type="term" value="C:cell outer membrane"/>
    <property type="evidence" value="ECO:0007669"/>
    <property type="project" value="UniProtKB-SubCell"/>
</dbReference>
<dbReference type="InterPro" id="IPR022272">
    <property type="entry name" value="Lipocalin_CS"/>
</dbReference>
<dbReference type="PRINTS" id="PR01171">
    <property type="entry name" value="BCTLIPOCALIN"/>
</dbReference>
<keyword evidence="3" id="KW-0564">Palmitate</keyword>
<keyword evidence="6" id="KW-1185">Reference proteome</keyword>
<sequence length="176" mass="20327">MRWILIIASLFMLQACQSVPEDPVQAASPFDLDRFMGDWYVIANIPTLPEKGAYNAMESYQRVGPNKVATVFTFNKNGFDGEFKRMTPTGFVSPDNPAIWGMRFIWPFKADFRVLYVDEQYHYTVIGRQKRDYLWIMARQPHISDDKLEALKAVAVQQGYSLKELNLVPQQPLDAR</sequence>
<dbReference type="GO" id="GO:0006950">
    <property type="term" value="P:response to stress"/>
    <property type="evidence" value="ECO:0007669"/>
    <property type="project" value="UniProtKB-ARBA"/>
</dbReference>
<keyword evidence="2" id="KW-0446">Lipid-binding</keyword>
<dbReference type="InterPro" id="IPR000566">
    <property type="entry name" value="Lipocln_cytosolic_FA-bd_dom"/>
</dbReference>
<name>A0A418XX48_9GAMM</name>
<dbReference type="PIRSF" id="PIRSF036893">
    <property type="entry name" value="Lipocalin_ApoD"/>
    <property type="match status" value="1"/>
</dbReference>
<evidence type="ECO:0000256" key="3">
    <source>
        <dbReference type="PIRSR" id="PIRSR036893-52"/>
    </source>
</evidence>
<dbReference type="InterPro" id="IPR047202">
    <property type="entry name" value="Lipocalin_Blc-like_dom"/>
</dbReference>
<dbReference type="CDD" id="cd19438">
    <property type="entry name" value="lipocalin_Blc-like"/>
    <property type="match status" value="1"/>
</dbReference>
<feature type="chain" id="PRO_5018824582" description="Outer membrane lipoprotein Blc" evidence="2">
    <location>
        <begin position="21"/>
        <end position="176"/>
    </location>
</feature>
<keyword evidence="2 3" id="KW-0449">Lipoprotein</keyword>
<evidence type="ECO:0000313" key="5">
    <source>
        <dbReference type="EMBL" id="RJG17405.1"/>
    </source>
</evidence>
<keyword evidence="2" id="KW-0998">Cell outer membrane</keyword>